<evidence type="ECO:0000313" key="1">
    <source>
        <dbReference type="EMBL" id="KAI9507290.1"/>
    </source>
</evidence>
<name>A0ACC0U6G1_9AGAM</name>
<proteinExistence type="predicted"/>
<dbReference type="EMBL" id="JAGFNK010000132">
    <property type="protein sequence ID" value="KAI9507290.1"/>
    <property type="molecule type" value="Genomic_DNA"/>
</dbReference>
<sequence length="164" mass="17805">MHTCTLCQKSFPRPSGLRTHMNSHSGDKPYRCPVTSCSKSFTVRSNAKRHIRTHGIHLPFPQAADTASLTGGDSGLVPADKDPQRALRIRWVGQNLDEHPDGHSNGQPSNPQGGACIGDLTDDGNVDDDDFGTSRLEGVFNQVDPYEGSFGSASRSDLRSRFVL</sequence>
<dbReference type="Proteomes" id="UP001207468">
    <property type="component" value="Unassembled WGS sequence"/>
</dbReference>
<accession>A0ACC0U6G1</accession>
<protein>
    <submittedName>
        <fullName evidence="1">Uncharacterized protein</fullName>
    </submittedName>
</protein>
<gene>
    <name evidence="1" type="ORF">F5148DRAFT_981603</name>
</gene>
<reference evidence="1" key="1">
    <citation type="submission" date="2021-03" db="EMBL/GenBank/DDBJ databases">
        <title>Evolutionary priming and transition to the ectomycorrhizal habit in an iconic lineage of mushroom-forming fungi: is preadaptation a requirement?</title>
        <authorList>
            <consortium name="DOE Joint Genome Institute"/>
            <person name="Looney B.P."/>
            <person name="Miyauchi S."/>
            <person name="Morin E."/>
            <person name="Drula E."/>
            <person name="Courty P.E."/>
            <person name="Chicoki N."/>
            <person name="Fauchery L."/>
            <person name="Kohler A."/>
            <person name="Kuo A."/>
            <person name="LaButti K."/>
            <person name="Pangilinan J."/>
            <person name="Lipzen A."/>
            <person name="Riley R."/>
            <person name="Andreopoulos W."/>
            <person name="He G."/>
            <person name="Johnson J."/>
            <person name="Barry K.W."/>
            <person name="Grigoriev I.V."/>
            <person name="Nagy L."/>
            <person name="Hibbett D."/>
            <person name="Henrissat B."/>
            <person name="Matheny P.B."/>
            <person name="Labbe J."/>
            <person name="Martin A.F."/>
        </authorList>
    </citation>
    <scope>NUCLEOTIDE SEQUENCE</scope>
    <source>
        <strain evidence="1">BPL698</strain>
    </source>
</reference>
<comment type="caution">
    <text evidence="1">The sequence shown here is derived from an EMBL/GenBank/DDBJ whole genome shotgun (WGS) entry which is preliminary data.</text>
</comment>
<organism evidence="1 2">
    <name type="scientific">Russula earlei</name>
    <dbReference type="NCBI Taxonomy" id="71964"/>
    <lineage>
        <taxon>Eukaryota</taxon>
        <taxon>Fungi</taxon>
        <taxon>Dikarya</taxon>
        <taxon>Basidiomycota</taxon>
        <taxon>Agaricomycotina</taxon>
        <taxon>Agaricomycetes</taxon>
        <taxon>Russulales</taxon>
        <taxon>Russulaceae</taxon>
        <taxon>Russula</taxon>
    </lineage>
</organism>
<keyword evidence="2" id="KW-1185">Reference proteome</keyword>
<evidence type="ECO:0000313" key="2">
    <source>
        <dbReference type="Proteomes" id="UP001207468"/>
    </source>
</evidence>